<evidence type="ECO:0000256" key="4">
    <source>
        <dbReference type="ARBA" id="ARBA00022692"/>
    </source>
</evidence>
<comment type="similarity">
    <text evidence="2">Belongs to the EMC4 family.</text>
</comment>
<protein>
    <recommendedName>
        <fullName evidence="3">ER membrane protein complex subunit 4</fullName>
    </recommendedName>
</protein>
<dbReference type="OrthoDB" id="369569at2759"/>
<dbReference type="Proteomes" id="UP000030762">
    <property type="component" value="Unassembled WGS sequence"/>
</dbReference>
<dbReference type="RefSeq" id="XP_008614071.1">
    <property type="nucleotide sequence ID" value="XM_008615849.1"/>
</dbReference>
<evidence type="ECO:0000256" key="1">
    <source>
        <dbReference type="ARBA" id="ARBA00004477"/>
    </source>
</evidence>
<evidence type="ECO:0000256" key="6">
    <source>
        <dbReference type="ARBA" id="ARBA00022989"/>
    </source>
</evidence>
<dbReference type="eggNOG" id="KOG3318">
    <property type="taxonomic scope" value="Eukaryota"/>
</dbReference>
<dbReference type="PANTHER" id="PTHR19315">
    <property type="entry name" value="ER MEMBRANE PROTEIN COMPLEX SUBUNIT 4"/>
    <property type="match status" value="1"/>
</dbReference>
<dbReference type="VEuPathDB" id="FungiDB:SDRG_09888"/>
<evidence type="ECO:0000256" key="2">
    <source>
        <dbReference type="ARBA" id="ARBA00007715"/>
    </source>
</evidence>
<feature type="transmembrane region" description="Helical" evidence="8">
    <location>
        <begin position="86"/>
        <end position="111"/>
    </location>
</feature>
<keyword evidence="4 8" id="KW-0812">Transmembrane</keyword>
<dbReference type="AlphaFoldDB" id="T0QG48"/>
<keyword evidence="10" id="KW-1185">Reference proteome</keyword>
<evidence type="ECO:0000256" key="3">
    <source>
        <dbReference type="ARBA" id="ARBA00020820"/>
    </source>
</evidence>
<name>T0QG48_SAPDV</name>
<evidence type="ECO:0000256" key="7">
    <source>
        <dbReference type="ARBA" id="ARBA00023136"/>
    </source>
</evidence>
<keyword evidence="5" id="KW-0256">Endoplasmic reticulum</keyword>
<gene>
    <name evidence="9" type="ORF">SDRG_09888</name>
</gene>
<comment type="subcellular location">
    <subcellularLocation>
        <location evidence="1">Endoplasmic reticulum membrane</location>
        <topology evidence="1">Multi-pass membrane protein</topology>
    </subcellularLocation>
</comment>
<accession>T0QG48</accession>
<dbReference type="GO" id="GO:0005789">
    <property type="term" value="C:endoplasmic reticulum membrane"/>
    <property type="evidence" value="ECO:0007669"/>
    <property type="project" value="UniProtKB-SubCell"/>
</dbReference>
<dbReference type="EMBL" id="JH767163">
    <property type="protein sequence ID" value="EQC32570.1"/>
    <property type="molecule type" value="Genomic_DNA"/>
</dbReference>
<dbReference type="GeneID" id="19950615"/>
<dbReference type="FunCoup" id="T0QG48">
    <property type="interactions" value="173"/>
</dbReference>
<evidence type="ECO:0000313" key="9">
    <source>
        <dbReference type="EMBL" id="EQC32570.1"/>
    </source>
</evidence>
<feature type="transmembrane region" description="Helical" evidence="8">
    <location>
        <begin position="131"/>
        <end position="151"/>
    </location>
</feature>
<dbReference type="InParanoid" id="T0QG48"/>
<dbReference type="Pfam" id="PF06417">
    <property type="entry name" value="EMC4"/>
    <property type="match status" value="1"/>
</dbReference>
<evidence type="ECO:0000256" key="8">
    <source>
        <dbReference type="SAM" id="Phobius"/>
    </source>
</evidence>
<keyword evidence="7 8" id="KW-0472">Membrane</keyword>
<dbReference type="STRING" id="1156394.T0QG48"/>
<dbReference type="OMA" id="QQTFKVI"/>
<dbReference type="InterPro" id="IPR009445">
    <property type="entry name" value="TMEM85/Emc4"/>
</dbReference>
<organism evidence="9 10">
    <name type="scientific">Saprolegnia diclina (strain VS20)</name>
    <dbReference type="NCBI Taxonomy" id="1156394"/>
    <lineage>
        <taxon>Eukaryota</taxon>
        <taxon>Sar</taxon>
        <taxon>Stramenopiles</taxon>
        <taxon>Oomycota</taxon>
        <taxon>Saprolegniomycetes</taxon>
        <taxon>Saprolegniales</taxon>
        <taxon>Saprolegniaceae</taxon>
        <taxon>Saprolegnia</taxon>
    </lineage>
</organism>
<sequence length="186" mass="19880">MNSVCDIASVGNKVTFVRCAMSRKWAYDLNAGGSAALEPLGCNKHTLDESHGAVATKGVDNTLELKKKRANEVATAPFKGLFQTGFMMWMSGSSINIFSIMITAMAFVNPVKALFNINGAFAALDDGKLDLLQFKLIFVACNFAAIAVALYKCGTMGLLPTTSSDWTWLLPIKEAVEASAAAVPVF</sequence>
<reference evidence="9 10" key="1">
    <citation type="submission" date="2012-04" db="EMBL/GenBank/DDBJ databases">
        <title>The Genome Sequence of Saprolegnia declina VS20.</title>
        <authorList>
            <consortium name="The Broad Institute Genome Sequencing Platform"/>
            <person name="Russ C."/>
            <person name="Nusbaum C."/>
            <person name="Tyler B."/>
            <person name="van West P."/>
            <person name="Dieguez-Uribeondo J."/>
            <person name="de Bruijn I."/>
            <person name="Tripathy S."/>
            <person name="Jiang R."/>
            <person name="Young S.K."/>
            <person name="Zeng Q."/>
            <person name="Gargeya S."/>
            <person name="Fitzgerald M."/>
            <person name="Haas B."/>
            <person name="Abouelleil A."/>
            <person name="Alvarado L."/>
            <person name="Arachchi H.M."/>
            <person name="Berlin A."/>
            <person name="Chapman S.B."/>
            <person name="Goldberg J."/>
            <person name="Griggs A."/>
            <person name="Gujja S."/>
            <person name="Hansen M."/>
            <person name="Howarth C."/>
            <person name="Imamovic A."/>
            <person name="Larimer J."/>
            <person name="McCowen C."/>
            <person name="Montmayeur A."/>
            <person name="Murphy C."/>
            <person name="Neiman D."/>
            <person name="Pearson M."/>
            <person name="Priest M."/>
            <person name="Roberts A."/>
            <person name="Saif S."/>
            <person name="Shea T."/>
            <person name="Sisk P."/>
            <person name="Sykes S."/>
            <person name="Wortman J."/>
            <person name="Nusbaum C."/>
            <person name="Birren B."/>
        </authorList>
    </citation>
    <scope>NUCLEOTIDE SEQUENCE [LARGE SCALE GENOMIC DNA]</scope>
    <source>
        <strain evidence="9 10">VS20</strain>
    </source>
</reference>
<proteinExistence type="inferred from homology"/>
<evidence type="ECO:0000256" key="5">
    <source>
        <dbReference type="ARBA" id="ARBA00022824"/>
    </source>
</evidence>
<keyword evidence="6 8" id="KW-1133">Transmembrane helix</keyword>
<evidence type="ECO:0000313" key="10">
    <source>
        <dbReference type="Proteomes" id="UP000030762"/>
    </source>
</evidence>